<accession>A0AAQ3L8D5</accession>
<evidence type="ECO:0000313" key="3">
    <source>
        <dbReference type="EMBL" id="WOO41549.1"/>
    </source>
</evidence>
<dbReference type="AlphaFoldDB" id="A0AAQ3L8D5"/>
<evidence type="ECO:0000256" key="1">
    <source>
        <dbReference type="SAM" id="SignalP"/>
    </source>
</evidence>
<protein>
    <submittedName>
        <fullName evidence="3">Polysaccharide deacetylase family protein</fullName>
    </submittedName>
</protein>
<dbReference type="GO" id="GO:0005975">
    <property type="term" value="P:carbohydrate metabolic process"/>
    <property type="evidence" value="ECO:0007669"/>
    <property type="project" value="InterPro"/>
</dbReference>
<dbReference type="InterPro" id="IPR011330">
    <property type="entry name" value="Glyco_hydro/deAcase_b/a-brl"/>
</dbReference>
<dbReference type="GO" id="GO:0016810">
    <property type="term" value="F:hydrolase activity, acting on carbon-nitrogen (but not peptide) bonds"/>
    <property type="evidence" value="ECO:0007669"/>
    <property type="project" value="InterPro"/>
</dbReference>
<keyword evidence="1" id="KW-0732">Signal</keyword>
<dbReference type="RefSeq" id="WP_317834033.1">
    <property type="nucleotide sequence ID" value="NZ_CP136920.1"/>
</dbReference>
<sequence length="504" mass="57853">MKQASTTFAFTLMAISMIQLSQAENTPQWRGANPLDMRVYDQEFTVEYESEEMARNSKLTILPLPGGKEWAFSSRWDDNRKDNVRMRELMAKHGYRGTFYLNSEKYNTHGGRDNYGDEYARSLIEDGFSIGGHTMTHPYFDKIPMNDLWWEIMAIRVERESAIDKPISSFAFPYGIFESKTDPLLYGDVSEALFRAGYHHNVYAWYVKKEKGVEPEAVSSVALIKPGDRNTSVEQFDFWVNKYLNAPWMKNLHPNMSLGIHVWMQGDDWEAIEAGLEKYANRSDWWYCNQNEFAAYRYQFHHSELSEVAQDGKMVTYRIRRPLPADLGDMTPLSLKADGIVAVRGASVAHETFDHNEDTFILLEHDPMRGLPDAISVFDNEDNQIQDESEATVSGVHTWLQYMPAGNQLRLVLSNHGKDQVTDLHIHLRLPLCYELGNMRLDLSDIAAGGVSEKIIDLPDLVSNERYLEGLQYFVAECEFTAGDKYERVYATTRASVNSHLSQH</sequence>
<evidence type="ECO:0000313" key="4">
    <source>
        <dbReference type="Proteomes" id="UP001304300"/>
    </source>
</evidence>
<feature type="chain" id="PRO_5042939596" evidence="1">
    <location>
        <begin position="24"/>
        <end position="504"/>
    </location>
</feature>
<name>A0AAQ3L8D5_9BACT</name>
<feature type="domain" description="NodB homology" evidence="2">
    <location>
        <begin position="85"/>
        <end position="181"/>
    </location>
</feature>
<evidence type="ECO:0000259" key="2">
    <source>
        <dbReference type="Pfam" id="PF01522"/>
    </source>
</evidence>
<dbReference type="EMBL" id="CP136920">
    <property type="protein sequence ID" value="WOO41549.1"/>
    <property type="molecule type" value="Genomic_DNA"/>
</dbReference>
<dbReference type="Gene3D" id="3.20.20.370">
    <property type="entry name" value="Glycoside hydrolase/deacetylase"/>
    <property type="match status" value="1"/>
</dbReference>
<dbReference type="Proteomes" id="UP001304300">
    <property type="component" value="Chromosome"/>
</dbReference>
<dbReference type="KEGG" id="puo:RZN69_00510"/>
<dbReference type="SUPFAM" id="SSF88713">
    <property type="entry name" value="Glycoside hydrolase/deacetylase"/>
    <property type="match status" value="1"/>
</dbReference>
<feature type="signal peptide" evidence="1">
    <location>
        <begin position="1"/>
        <end position="23"/>
    </location>
</feature>
<proteinExistence type="predicted"/>
<reference evidence="3 4" key="1">
    <citation type="submission" date="2023-10" db="EMBL/GenBank/DDBJ databases">
        <title>Rubellicoccus peritrichatus gen. nov., sp. nov., isolated from an algae of coral reef tank.</title>
        <authorList>
            <person name="Luo J."/>
        </authorList>
    </citation>
    <scope>NUCLEOTIDE SEQUENCE [LARGE SCALE GENOMIC DNA]</scope>
    <source>
        <strain evidence="3 4">CR14</strain>
    </source>
</reference>
<dbReference type="InterPro" id="IPR002509">
    <property type="entry name" value="NODB_dom"/>
</dbReference>
<organism evidence="3 4">
    <name type="scientific">Rubellicoccus peritrichatus</name>
    <dbReference type="NCBI Taxonomy" id="3080537"/>
    <lineage>
        <taxon>Bacteria</taxon>
        <taxon>Pseudomonadati</taxon>
        <taxon>Verrucomicrobiota</taxon>
        <taxon>Opitutia</taxon>
        <taxon>Puniceicoccales</taxon>
        <taxon>Cerasicoccaceae</taxon>
        <taxon>Rubellicoccus</taxon>
    </lineage>
</organism>
<keyword evidence="4" id="KW-1185">Reference proteome</keyword>
<dbReference type="Pfam" id="PF01522">
    <property type="entry name" value="Polysacc_deac_1"/>
    <property type="match status" value="1"/>
</dbReference>
<gene>
    <name evidence="3" type="ORF">RZN69_00510</name>
</gene>